<comment type="similarity">
    <text evidence="10">Belongs to the PlsY family.</text>
</comment>
<keyword evidence="12" id="KW-1185">Reference proteome</keyword>
<protein>
    <recommendedName>
        <fullName evidence="10">Glycerol-3-phosphate acyltransferase</fullName>
    </recommendedName>
    <alternativeName>
        <fullName evidence="10">Acyl-PO4 G3P acyltransferase</fullName>
    </alternativeName>
    <alternativeName>
        <fullName evidence="10">Acyl-phosphate--glycerol-3-phosphate acyltransferase</fullName>
    </alternativeName>
    <alternativeName>
        <fullName evidence="10">G3P acyltransferase</fullName>
        <shortName evidence="10">GPAT</shortName>
        <ecNumber evidence="10">2.3.1.275</ecNumber>
    </alternativeName>
    <alternativeName>
        <fullName evidence="10">Lysophosphatidic acid synthase</fullName>
        <shortName evidence="10">LPA synthase</shortName>
    </alternativeName>
</protein>
<dbReference type="HAMAP" id="MF_01043">
    <property type="entry name" value="PlsY"/>
    <property type="match status" value="1"/>
</dbReference>
<keyword evidence="5 10" id="KW-1133">Transmembrane helix</keyword>
<keyword evidence="11" id="KW-0012">Acyltransferase</keyword>
<keyword evidence="7 10" id="KW-0472">Membrane</keyword>
<keyword evidence="8 10" id="KW-0594">Phospholipid biosynthesis</keyword>
<dbReference type="EC" id="2.3.1.275" evidence="10"/>
<dbReference type="PANTHER" id="PTHR30309">
    <property type="entry name" value="INNER MEMBRANE PROTEIN YGIH"/>
    <property type="match status" value="1"/>
</dbReference>
<evidence type="ECO:0000256" key="7">
    <source>
        <dbReference type="ARBA" id="ARBA00023136"/>
    </source>
</evidence>
<evidence type="ECO:0000256" key="8">
    <source>
        <dbReference type="ARBA" id="ARBA00023209"/>
    </source>
</evidence>
<organism evidence="11 12">
    <name type="scientific">Geomicrobium halophilum</name>
    <dbReference type="NCBI Taxonomy" id="549000"/>
    <lineage>
        <taxon>Bacteria</taxon>
        <taxon>Bacillati</taxon>
        <taxon>Bacillota</taxon>
        <taxon>Bacilli</taxon>
        <taxon>Bacillales</taxon>
        <taxon>Geomicrobium</taxon>
    </lineage>
</organism>
<proteinExistence type="inferred from homology"/>
<dbReference type="GO" id="GO:0043772">
    <property type="term" value="F:acyl-phosphate glycerol-3-phosphate acyltransferase activity"/>
    <property type="evidence" value="ECO:0007669"/>
    <property type="project" value="UniProtKB-UniRule"/>
</dbReference>
<feature type="transmembrane region" description="Helical" evidence="10">
    <location>
        <begin position="84"/>
        <end position="103"/>
    </location>
</feature>
<feature type="transmembrane region" description="Helical" evidence="10">
    <location>
        <begin position="123"/>
        <end position="143"/>
    </location>
</feature>
<comment type="catalytic activity">
    <reaction evidence="10">
        <text>an acyl phosphate + sn-glycerol 3-phosphate = a 1-acyl-sn-glycero-3-phosphate + phosphate</text>
        <dbReference type="Rhea" id="RHEA:34075"/>
        <dbReference type="ChEBI" id="CHEBI:43474"/>
        <dbReference type="ChEBI" id="CHEBI:57597"/>
        <dbReference type="ChEBI" id="CHEBI:57970"/>
        <dbReference type="ChEBI" id="CHEBI:59918"/>
        <dbReference type="EC" id="2.3.1.275"/>
    </reaction>
</comment>
<dbReference type="SMART" id="SM01207">
    <property type="entry name" value="G3P_acyltransf"/>
    <property type="match status" value="1"/>
</dbReference>
<dbReference type="NCBIfam" id="TIGR00023">
    <property type="entry name" value="glycerol-3-phosphate 1-O-acyltransferase PlsY"/>
    <property type="match status" value="1"/>
</dbReference>
<evidence type="ECO:0000256" key="3">
    <source>
        <dbReference type="ARBA" id="ARBA00022679"/>
    </source>
</evidence>
<evidence type="ECO:0000256" key="6">
    <source>
        <dbReference type="ARBA" id="ARBA00023098"/>
    </source>
</evidence>
<keyword evidence="1 10" id="KW-1003">Cell membrane</keyword>
<accession>A0A841PXU9</accession>
<evidence type="ECO:0000256" key="10">
    <source>
        <dbReference type="HAMAP-Rule" id="MF_01043"/>
    </source>
</evidence>
<keyword evidence="9 10" id="KW-1208">Phospholipid metabolism</keyword>
<dbReference type="EMBL" id="JACHHJ010000001">
    <property type="protein sequence ID" value="MBB6449022.1"/>
    <property type="molecule type" value="Genomic_DNA"/>
</dbReference>
<evidence type="ECO:0000256" key="5">
    <source>
        <dbReference type="ARBA" id="ARBA00022989"/>
    </source>
</evidence>
<gene>
    <name evidence="10" type="primary">plsY</name>
    <name evidence="11" type="ORF">HNR44_000971</name>
</gene>
<feature type="transmembrane region" description="Helical" evidence="10">
    <location>
        <begin position="176"/>
        <end position="192"/>
    </location>
</feature>
<dbReference type="Pfam" id="PF02660">
    <property type="entry name" value="G3P_acyltransf"/>
    <property type="match status" value="1"/>
</dbReference>
<comment type="subunit">
    <text evidence="10">Probably interacts with PlsX.</text>
</comment>
<dbReference type="GO" id="GO:0008654">
    <property type="term" value="P:phospholipid biosynthetic process"/>
    <property type="evidence" value="ECO:0007669"/>
    <property type="project" value="UniProtKB-UniRule"/>
</dbReference>
<dbReference type="Proteomes" id="UP000568839">
    <property type="component" value="Unassembled WGS sequence"/>
</dbReference>
<evidence type="ECO:0000256" key="4">
    <source>
        <dbReference type="ARBA" id="ARBA00022692"/>
    </source>
</evidence>
<dbReference type="PANTHER" id="PTHR30309:SF0">
    <property type="entry name" value="GLYCEROL-3-PHOSPHATE ACYLTRANSFERASE-RELATED"/>
    <property type="match status" value="1"/>
</dbReference>
<reference evidence="11 12" key="1">
    <citation type="submission" date="2020-08" db="EMBL/GenBank/DDBJ databases">
        <title>Genomic Encyclopedia of Type Strains, Phase IV (KMG-IV): sequencing the most valuable type-strain genomes for metagenomic binning, comparative biology and taxonomic classification.</title>
        <authorList>
            <person name="Goeker M."/>
        </authorList>
    </citation>
    <scope>NUCLEOTIDE SEQUENCE [LARGE SCALE GENOMIC DNA]</scope>
    <source>
        <strain evidence="11 12">DSM 21769</strain>
    </source>
</reference>
<dbReference type="UniPathway" id="UPA00085"/>
<evidence type="ECO:0000256" key="1">
    <source>
        <dbReference type="ARBA" id="ARBA00022475"/>
    </source>
</evidence>
<keyword evidence="6 10" id="KW-0443">Lipid metabolism</keyword>
<comment type="caution">
    <text evidence="11">The sequence shown here is derived from an EMBL/GenBank/DDBJ whole genome shotgun (WGS) entry which is preliminary data.</text>
</comment>
<comment type="subcellular location">
    <subcellularLocation>
        <location evidence="10">Cell membrane</location>
        <topology evidence="10">Multi-pass membrane protein</topology>
    </subcellularLocation>
</comment>
<keyword evidence="2 10" id="KW-0444">Lipid biosynthesis</keyword>
<name>A0A841PXU9_9BACL</name>
<evidence type="ECO:0000313" key="12">
    <source>
        <dbReference type="Proteomes" id="UP000568839"/>
    </source>
</evidence>
<dbReference type="InterPro" id="IPR003811">
    <property type="entry name" value="G3P_acylTferase_PlsY"/>
</dbReference>
<sequence length="213" mass="23110">MDVLIAGLLAYLLGSISFSYVITKKVKKIDIRQHGSGNAGATNTLRVLGKGPAIVVLALDSLKGVIAVWFGFWSESMFMGTGLALFEGYPGWAPAISGLLAIFGHNWPIYYRFRGGKGVATTAGVIGALIFFPAIYIGIVAILTVAITRFVSLGSLIFAITTPFLVLLTLDHYGHPWPYFYLACVVGGMSLWRHRTNIKRLIQGNESKLGQKD</sequence>
<feature type="transmembrane region" description="Helical" evidence="10">
    <location>
        <begin position="53"/>
        <end position="72"/>
    </location>
</feature>
<evidence type="ECO:0000256" key="9">
    <source>
        <dbReference type="ARBA" id="ARBA00023264"/>
    </source>
</evidence>
<comment type="function">
    <text evidence="10">Catalyzes the transfer of an acyl group from acyl-phosphate (acyl-PO(4)) to glycerol-3-phosphate (G3P) to form lysophosphatidic acid (LPA). This enzyme utilizes acyl-phosphate as fatty acyl donor, but not acyl-CoA or acyl-ACP.</text>
</comment>
<evidence type="ECO:0000313" key="11">
    <source>
        <dbReference type="EMBL" id="MBB6449022.1"/>
    </source>
</evidence>
<keyword evidence="4 10" id="KW-0812">Transmembrane</keyword>
<keyword evidence="3 10" id="KW-0808">Transferase</keyword>
<dbReference type="GO" id="GO:0005886">
    <property type="term" value="C:plasma membrane"/>
    <property type="evidence" value="ECO:0007669"/>
    <property type="project" value="UniProtKB-SubCell"/>
</dbReference>
<dbReference type="AlphaFoldDB" id="A0A841PXU9"/>
<evidence type="ECO:0000256" key="2">
    <source>
        <dbReference type="ARBA" id="ARBA00022516"/>
    </source>
</evidence>
<comment type="pathway">
    <text evidence="10">Lipid metabolism; phospholipid metabolism.</text>
</comment>
<dbReference type="RefSeq" id="WP_184402953.1">
    <property type="nucleotide sequence ID" value="NZ_JACHHJ010000001.1"/>
</dbReference>